<dbReference type="STRING" id="69332.A0A388LBH6"/>
<evidence type="ECO:0000259" key="2">
    <source>
        <dbReference type="Pfam" id="PF14833"/>
    </source>
</evidence>
<sequence>MEWSGRKAMAMAVTSTFRVGFIGLGAMGSGMAATLVGKGFKVCGYDVYEPSMAKMREKGMSTATSCAEAASGAQVLVVMVTNSDQAESALFGPKGAMDVLPSRACIVMCSTVAAAYVRGLDHRLRGAGREWEVVDAPVSGGVVKAANGTLTIMASGSEEGLRRADSVLRAMSEKLYIIPGGVGAGSNVKMVNQLLAGVHIVASAEAMALGARCGLDTRLLYEIISNAAGNSW</sequence>
<dbReference type="SUPFAM" id="SSF48179">
    <property type="entry name" value="6-phosphogluconate dehydrogenase C-terminal domain-like"/>
    <property type="match status" value="1"/>
</dbReference>
<dbReference type="Proteomes" id="UP000265515">
    <property type="component" value="Unassembled WGS sequence"/>
</dbReference>
<dbReference type="InterPro" id="IPR008927">
    <property type="entry name" value="6-PGluconate_DH-like_C_sf"/>
</dbReference>
<dbReference type="PANTHER" id="PTHR43060:SF17">
    <property type="entry name" value="L-THREONATE DEHYDROGENASE"/>
    <property type="match status" value="1"/>
</dbReference>
<evidence type="ECO:0008006" key="5">
    <source>
        <dbReference type="Google" id="ProtNLM"/>
    </source>
</evidence>
<protein>
    <recommendedName>
        <fullName evidence="5">6-phosphogluconate dehydrogenase NADP-binding domain-containing protein</fullName>
    </recommendedName>
</protein>
<dbReference type="InterPro" id="IPR029154">
    <property type="entry name" value="HIBADH-like_NADP-bd"/>
</dbReference>
<evidence type="ECO:0000259" key="1">
    <source>
        <dbReference type="Pfam" id="PF03446"/>
    </source>
</evidence>
<dbReference type="Pfam" id="PF03446">
    <property type="entry name" value="NAD_binding_2"/>
    <property type="match status" value="1"/>
</dbReference>
<proteinExistence type="predicted"/>
<dbReference type="Gene3D" id="3.40.50.720">
    <property type="entry name" value="NAD(P)-binding Rossmann-like Domain"/>
    <property type="match status" value="1"/>
</dbReference>
<dbReference type="EMBL" id="BFEA01000324">
    <property type="protein sequence ID" value="GBG79670.1"/>
    <property type="molecule type" value="Genomic_DNA"/>
</dbReference>
<evidence type="ECO:0000313" key="4">
    <source>
        <dbReference type="Proteomes" id="UP000265515"/>
    </source>
</evidence>
<dbReference type="AlphaFoldDB" id="A0A388LBH6"/>
<dbReference type="OMA" id="NTATCQA"/>
<dbReference type="Gramene" id="GBG79670">
    <property type="protein sequence ID" value="GBG79670"/>
    <property type="gene ID" value="CBR_g29818"/>
</dbReference>
<keyword evidence="4" id="KW-1185">Reference proteome</keyword>
<accession>A0A388LBH6</accession>
<dbReference type="InterPro" id="IPR006115">
    <property type="entry name" value="6PGDH_NADP-bd"/>
</dbReference>
<comment type="caution">
    <text evidence="3">The sequence shown here is derived from an EMBL/GenBank/DDBJ whole genome shotgun (WGS) entry which is preliminary data.</text>
</comment>
<dbReference type="GO" id="GO:0050661">
    <property type="term" value="F:NADP binding"/>
    <property type="evidence" value="ECO:0007669"/>
    <property type="project" value="InterPro"/>
</dbReference>
<dbReference type="OrthoDB" id="48988at2759"/>
<name>A0A388LBH6_CHABU</name>
<dbReference type="PANTHER" id="PTHR43060">
    <property type="entry name" value="3-HYDROXYISOBUTYRATE DEHYDROGENASE-LIKE 1, MITOCHONDRIAL-RELATED"/>
    <property type="match status" value="1"/>
</dbReference>
<feature type="domain" description="3-hydroxyisobutyrate dehydrogenase-like NAD-binding" evidence="2">
    <location>
        <begin position="183"/>
        <end position="232"/>
    </location>
</feature>
<gene>
    <name evidence="3" type="ORF">CBR_g29818</name>
</gene>
<reference evidence="3 4" key="1">
    <citation type="journal article" date="2018" name="Cell">
        <title>The Chara Genome: Secondary Complexity and Implications for Plant Terrestrialization.</title>
        <authorList>
            <person name="Nishiyama T."/>
            <person name="Sakayama H."/>
            <person name="Vries J.D."/>
            <person name="Buschmann H."/>
            <person name="Saint-Marcoux D."/>
            <person name="Ullrich K.K."/>
            <person name="Haas F.B."/>
            <person name="Vanderstraeten L."/>
            <person name="Becker D."/>
            <person name="Lang D."/>
            <person name="Vosolsobe S."/>
            <person name="Rombauts S."/>
            <person name="Wilhelmsson P.K.I."/>
            <person name="Janitza P."/>
            <person name="Kern R."/>
            <person name="Heyl A."/>
            <person name="Rumpler F."/>
            <person name="Villalobos L.I.A.C."/>
            <person name="Clay J.M."/>
            <person name="Skokan R."/>
            <person name="Toyoda A."/>
            <person name="Suzuki Y."/>
            <person name="Kagoshima H."/>
            <person name="Schijlen E."/>
            <person name="Tajeshwar N."/>
            <person name="Catarino B."/>
            <person name="Hetherington A.J."/>
            <person name="Saltykova A."/>
            <person name="Bonnot C."/>
            <person name="Breuninger H."/>
            <person name="Symeonidi A."/>
            <person name="Radhakrishnan G.V."/>
            <person name="Van Nieuwerburgh F."/>
            <person name="Deforce D."/>
            <person name="Chang C."/>
            <person name="Karol K.G."/>
            <person name="Hedrich R."/>
            <person name="Ulvskov P."/>
            <person name="Glockner G."/>
            <person name="Delwiche C.F."/>
            <person name="Petrasek J."/>
            <person name="Van de Peer Y."/>
            <person name="Friml J."/>
            <person name="Beilby M."/>
            <person name="Dolan L."/>
            <person name="Kohara Y."/>
            <person name="Sugano S."/>
            <person name="Fujiyama A."/>
            <person name="Delaux P.-M."/>
            <person name="Quint M."/>
            <person name="TheiBen G."/>
            <person name="Hagemann M."/>
            <person name="Harholt J."/>
            <person name="Dunand C."/>
            <person name="Zachgo S."/>
            <person name="Langdale J."/>
            <person name="Maumus F."/>
            <person name="Straeten D.V.D."/>
            <person name="Gould S.B."/>
            <person name="Rensing S.A."/>
        </authorList>
    </citation>
    <scope>NUCLEOTIDE SEQUENCE [LARGE SCALE GENOMIC DNA]</scope>
    <source>
        <strain evidence="3 4">S276</strain>
    </source>
</reference>
<evidence type="ECO:0000313" key="3">
    <source>
        <dbReference type="EMBL" id="GBG79670.1"/>
    </source>
</evidence>
<dbReference type="InterPro" id="IPR036291">
    <property type="entry name" value="NAD(P)-bd_dom_sf"/>
</dbReference>
<dbReference type="SUPFAM" id="SSF51735">
    <property type="entry name" value="NAD(P)-binding Rossmann-fold domains"/>
    <property type="match status" value="1"/>
</dbReference>
<organism evidence="3 4">
    <name type="scientific">Chara braunii</name>
    <name type="common">Braun's stonewort</name>
    <dbReference type="NCBI Taxonomy" id="69332"/>
    <lineage>
        <taxon>Eukaryota</taxon>
        <taxon>Viridiplantae</taxon>
        <taxon>Streptophyta</taxon>
        <taxon>Charophyceae</taxon>
        <taxon>Charales</taxon>
        <taxon>Characeae</taxon>
        <taxon>Chara</taxon>
    </lineage>
</organism>
<dbReference type="Pfam" id="PF14833">
    <property type="entry name" value="NAD_binding_11"/>
    <property type="match status" value="1"/>
</dbReference>
<dbReference type="Gene3D" id="1.10.1040.10">
    <property type="entry name" value="N-(1-d-carboxylethyl)-l-norvaline Dehydrogenase, domain 2"/>
    <property type="match status" value="1"/>
</dbReference>
<dbReference type="GO" id="GO:0051287">
    <property type="term" value="F:NAD binding"/>
    <property type="evidence" value="ECO:0007669"/>
    <property type="project" value="InterPro"/>
</dbReference>
<dbReference type="InterPro" id="IPR013328">
    <property type="entry name" value="6PGD_dom2"/>
</dbReference>
<feature type="domain" description="6-phosphogluconate dehydrogenase NADP-binding" evidence="1">
    <location>
        <begin position="18"/>
        <end position="176"/>
    </location>
</feature>